<feature type="transmembrane region" description="Helical" evidence="2">
    <location>
        <begin position="69"/>
        <end position="90"/>
    </location>
</feature>
<comment type="caution">
    <text evidence="3">The sequence shown here is derived from an EMBL/GenBank/DDBJ whole genome shotgun (WGS) entry which is preliminary data.</text>
</comment>
<evidence type="ECO:0000313" key="3">
    <source>
        <dbReference type="EMBL" id="MCE7030062.1"/>
    </source>
</evidence>
<reference evidence="3" key="1">
    <citation type="submission" date="2022-01" db="EMBL/GenBank/DDBJ databases">
        <title>Jiella avicenniae sp. nov., a novel endophytic bacterium isolated from bark of Avicennia marina.</title>
        <authorList>
            <person name="Tuo L."/>
        </authorList>
    </citation>
    <scope>NUCLEOTIDE SEQUENCE</scope>
    <source>
        <strain evidence="3">CBK1P-4</strain>
    </source>
</reference>
<gene>
    <name evidence="3" type="ORF">LZD57_18895</name>
</gene>
<evidence type="ECO:0000256" key="1">
    <source>
        <dbReference type="SAM" id="MobiDB-lite"/>
    </source>
</evidence>
<name>A0A9X1P2W4_9HYPH</name>
<keyword evidence="2" id="KW-0472">Membrane</keyword>
<accession>A0A9X1P2W4</accession>
<keyword evidence="2" id="KW-1133">Transmembrane helix</keyword>
<feature type="compositionally biased region" description="Acidic residues" evidence="1">
    <location>
        <begin position="1"/>
        <end position="11"/>
    </location>
</feature>
<dbReference type="EMBL" id="JAJUWU010000020">
    <property type="protein sequence ID" value="MCE7030062.1"/>
    <property type="molecule type" value="Genomic_DNA"/>
</dbReference>
<dbReference type="AlphaFoldDB" id="A0A9X1P2W4"/>
<sequence length="99" mass="10562">MAGDDGTDDGEDRQPEQNTAVGPSPRDKTEGEREQIKLQAGYMNGIAVGVFIVGGFTIPTSIILSSGDLVFAAIFAPFCFLLSFGLHKVAKSSLKELDR</sequence>
<organism evidence="3 4">
    <name type="scientific">Jiella avicenniae</name>
    <dbReference type="NCBI Taxonomy" id="2907202"/>
    <lineage>
        <taxon>Bacteria</taxon>
        <taxon>Pseudomonadati</taxon>
        <taxon>Pseudomonadota</taxon>
        <taxon>Alphaproteobacteria</taxon>
        <taxon>Hyphomicrobiales</taxon>
        <taxon>Aurantimonadaceae</taxon>
        <taxon>Jiella</taxon>
    </lineage>
</organism>
<evidence type="ECO:0000313" key="4">
    <source>
        <dbReference type="Proteomes" id="UP001139035"/>
    </source>
</evidence>
<dbReference type="RefSeq" id="WP_233721137.1">
    <property type="nucleotide sequence ID" value="NZ_JAJUWU010000020.1"/>
</dbReference>
<evidence type="ECO:0000256" key="2">
    <source>
        <dbReference type="SAM" id="Phobius"/>
    </source>
</evidence>
<keyword evidence="2" id="KW-0812">Transmembrane</keyword>
<protein>
    <submittedName>
        <fullName evidence="3">Uncharacterized protein</fullName>
    </submittedName>
</protein>
<feature type="region of interest" description="Disordered" evidence="1">
    <location>
        <begin position="1"/>
        <end position="33"/>
    </location>
</feature>
<proteinExistence type="predicted"/>
<keyword evidence="4" id="KW-1185">Reference proteome</keyword>
<feature type="transmembrane region" description="Helical" evidence="2">
    <location>
        <begin position="42"/>
        <end position="63"/>
    </location>
</feature>
<dbReference type="Proteomes" id="UP001139035">
    <property type="component" value="Unassembled WGS sequence"/>
</dbReference>